<keyword evidence="1" id="KW-0732">Signal</keyword>
<feature type="signal peptide" evidence="1">
    <location>
        <begin position="1"/>
        <end position="20"/>
    </location>
</feature>
<gene>
    <name evidence="2" type="ORF">NA57DRAFT_77172</name>
</gene>
<proteinExistence type="predicted"/>
<accession>A0A9P4M5Z4</accession>
<name>A0A9P4M5Z4_9PEZI</name>
<dbReference type="AlphaFoldDB" id="A0A9P4M5Z4"/>
<evidence type="ECO:0000313" key="2">
    <source>
        <dbReference type="EMBL" id="KAF2098380.1"/>
    </source>
</evidence>
<dbReference type="EMBL" id="ML978127">
    <property type="protein sequence ID" value="KAF2098380.1"/>
    <property type="molecule type" value="Genomic_DNA"/>
</dbReference>
<sequence length="129" mass="13266">MLTKILYPLLLAGASLSAEAATFESLSTRDTCTRLFGVATFSNTKCLGNGTPKVVGWNGNVAVNVCQQNQAAFSSAIGIQLGPSKDGCVLSAYSDTKCATKALSQTGSLLTASNCVTAASKSYKITCAK</sequence>
<reference evidence="2" key="1">
    <citation type="journal article" date="2020" name="Stud. Mycol.">
        <title>101 Dothideomycetes genomes: a test case for predicting lifestyles and emergence of pathogens.</title>
        <authorList>
            <person name="Haridas S."/>
            <person name="Albert R."/>
            <person name="Binder M."/>
            <person name="Bloem J."/>
            <person name="Labutti K."/>
            <person name="Salamov A."/>
            <person name="Andreopoulos B."/>
            <person name="Baker S."/>
            <person name="Barry K."/>
            <person name="Bills G."/>
            <person name="Bluhm B."/>
            <person name="Cannon C."/>
            <person name="Castanera R."/>
            <person name="Culley D."/>
            <person name="Daum C."/>
            <person name="Ezra D."/>
            <person name="Gonzalez J."/>
            <person name="Henrissat B."/>
            <person name="Kuo A."/>
            <person name="Liang C."/>
            <person name="Lipzen A."/>
            <person name="Lutzoni F."/>
            <person name="Magnuson J."/>
            <person name="Mondo S."/>
            <person name="Nolan M."/>
            <person name="Ohm R."/>
            <person name="Pangilinan J."/>
            <person name="Park H.-J."/>
            <person name="Ramirez L."/>
            <person name="Alfaro M."/>
            <person name="Sun H."/>
            <person name="Tritt A."/>
            <person name="Yoshinaga Y."/>
            <person name="Zwiers L.-H."/>
            <person name="Turgeon B."/>
            <person name="Goodwin S."/>
            <person name="Spatafora J."/>
            <person name="Crous P."/>
            <person name="Grigoriev I."/>
        </authorList>
    </citation>
    <scope>NUCLEOTIDE SEQUENCE</scope>
    <source>
        <strain evidence="2">CBS 133067</strain>
    </source>
</reference>
<evidence type="ECO:0000256" key="1">
    <source>
        <dbReference type="SAM" id="SignalP"/>
    </source>
</evidence>
<feature type="chain" id="PRO_5040235022" evidence="1">
    <location>
        <begin position="21"/>
        <end position="129"/>
    </location>
</feature>
<keyword evidence="3" id="KW-1185">Reference proteome</keyword>
<organism evidence="2 3">
    <name type="scientific">Rhizodiscina lignyota</name>
    <dbReference type="NCBI Taxonomy" id="1504668"/>
    <lineage>
        <taxon>Eukaryota</taxon>
        <taxon>Fungi</taxon>
        <taxon>Dikarya</taxon>
        <taxon>Ascomycota</taxon>
        <taxon>Pezizomycotina</taxon>
        <taxon>Dothideomycetes</taxon>
        <taxon>Pleosporomycetidae</taxon>
        <taxon>Aulographales</taxon>
        <taxon>Rhizodiscinaceae</taxon>
        <taxon>Rhizodiscina</taxon>
    </lineage>
</organism>
<protein>
    <submittedName>
        <fullName evidence="2">Uncharacterized protein</fullName>
    </submittedName>
</protein>
<evidence type="ECO:0000313" key="3">
    <source>
        <dbReference type="Proteomes" id="UP000799772"/>
    </source>
</evidence>
<comment type="caution">
    <text evidence="2">The sequence shown here is derived from an EMBL/GenBank/DDBJ whole genome shotgun (WGS) entry which is preliminary data.</text>
</comment>
<dbReference type="Proteomes" id="UP000799772">
    <property type="component" value="Unassembled WGS sequence"/>
</dbReference>